<keyword evidence="4" id="KW-0472">Membrane</keyword>
<gene>
    <name evidence="6" type="ORF">FRZ54_12730</name>
</gene>
<dbReference type="Pfam" id="PF08534">
    <property type="entry name" value="Redoxin"/>
    <property type="match status" value="1"/>
</dbReference>
<comment type="subcellular location">
    <subcellularLocation>
        <location evidence="1">Cell envelope</location>
    </subcellularLocation>
</comment>
<keyword evidence="4" id="KW-1133">Transmembrane helix</keyword>
<dbReference type="GO" id="GO:0030313">
    <property type="term" value="C:cell envelope"/>
    <property type="evidence" value="ECO:0007669"/>
    <property type="project" value="UniProtKB-SubCell"/>
</dbReference>
<evidence type="ECO:0000256" key="1">
    <source>
        <dbReference type="ARBA" id="ARBA00004196"/>
    </source>
</evidence>
<dbReference type="GO" id="GO:0017004">
    <property type="term" value="P:cytochrome complex assembly"/>
    <property type="evidence" value="ECO:0007669"/>
    <property type="project" value="UniProtKB-KW"/>
</dbReference>
<name>A0A5B8UWQ5_9SPHI</name>
<evidence type="ECO:0000313" key="7">
    <source>
        <dbReference type="Proteomes" id="UP000321479"/>
    </source>
</evidence>
<dbReference type="GO" id="GO:0016491">
    <property type="term" value="F:oxidoreductase activity"/>
    <property type="evidence" value="ECO:0007669"/>
    <property type="project" value="InterPro"/>
</dbReference>
<dbReference type="Gene3D" id="3.40.30.10">
    <property type="entry name" value="Glutaredoxin"/>
    <property type="match status" value="1"/>
</dbReference>
<sequence length="196" mass="22200">MNFKKITWSQISTVLMVLFVAVYLYSARMKSWVIMGLMMIGFFKPDIPQIKPGEKNQPAPTMLVQNLSGKSIDLQQQKGKVVFVNFWATWCPPCLAELPSINSLYEKVKADTNIVFVMVDVDNDLANSTKFLKNKRYQLPVYGGDAAHVPNSLFGEGIPTTIVVDKKGDVVFRHLNRAKYDDEKFVQYITNLAAEQ</sequence>
<feature type="transmembrane region" description="Helical" evidence="4">
    <location>
        <begin position="6"/>
        <end position="25"/>
    </location>
</feature>
<dbReference type="CDD" id="cd02966">
    <property type="entry name" value="TlpA_like_family"/>
    <property type="match status" value="1"/>
</dbReference>
<accession>A0A5B8UWQ5</accession>
<evidence type="ECO:0000256" key="3">
    <source>
        <dbReference type="ARBA" id="ARBA00023284"/>
    </source>
</evidence>
<reference evidence="6 7" key="1">
    <citation type="journal article" date="2017" name="Curr. Microbiol.">
        <title>Mucilaginibacter ginsenosidivorans sp. nov., Isolated from Soil of Ginseng Field.</title>
        <authorList>
            <person name="Kim M.M."/>
            <person name="Siddiqi M.Z."/>
            <person name="Im W.T."/>
        </authorList>
    </citation>
    <scope>NUCLEOTIDE SEQUENCE [LARGE SCALE GENOMIC DNA]</scope>
    <source>
        <strain evidence="6 7">Gsoil 3017</strain>
    </source>
</reference>
<keyword evidence="2" id="KW-0201">Cytochrome c-type biogenesis</keyword>
<dbReference type="PANTHER" id="PTHR42852:SF13">
    <property type="entry name" value="PROTEIN DIPZ"/>
    <property type="match status" value="1"/>
</dbReference>
<dbReference type="PANTHER" id="PTHR42852">
    <property type="entry name" value="THIOL:DISULFIDE INTERCHANGE PROTEIN DSBE"/>
    <property type="match status" value="1"/>
</dbReference>
<evidence type="ECO:0000313" key="6">
    <source>
        <dbReference type="EMBL" id="QEC63403.1"/>
    </source>
</evidence>
<dbReference type="InterPro" id="IPR013766">
    <property type="entry name" value="Thioredoxin_domain"/>
</dbReference>
<evidence type="ECO:0000259" key="5">
    <source>
        <dbReference type="PROSITE" id="PS51352"/>
    </source>
</evidence>
<dbReference type="InterPro" id="IPR036249">
    <property type="entry name" value="Thioredoxin-like_sf"/>
</dbReference>
<dbReference type="EMBL" id="CP042436">
    <property type="protein sequence ID" value="QEC63403.1"/>
    <property type="molecule type" value="Genomic_DNA"/>
</dbReference>
<protein>
    <submittedName>
        <fullName evidence="6">TlpA family protein disulfide reductase</fullName>
    </submittedName>
</protein>
<evidence type="ECO:0000256" key="2">
    <source>
        <dbReference type="ARBA" id="ARBA00022748"/>
    </source>
</evidence>
<dbReference type="PROSITE" id="PS51352">
    <property type="entry name" value="THIOREDOXIN_2"/>
    <property type="match status" value="1"/>
</dbReference>
<keyword evidence="7" id="KW-1185">Reference proteome</keyword>
<dbReference type="KEGG" id="mgin:FRZ54_12730"/>
<dbReference type="PROSITE" id="PS00194">
    <property type="entry name" value="THIOREDOXIN_1"/>
    <property type="match status" value="1"/>
</dbReference>
<dbReference type="RefSeq" id="WP_147031979.1">
    <property type="nucleotide sequence ID" value="NZ_CP042436.1"/>
</dbReference>
<feature type="domain" description="Thioredoxin" evidence="5">
    <location>
        <begin position="53"/>
        <end position="194"/>
    </location>
</feature>
<dbReference type="InterPro" id="IPR013740">
    <property type="entry name" value="Redoxin"/>
</dbReference>
<dbReference type="InterPro" id="IPR017937">
    <property type="entry name" value="Thioredoxin_CS"/>
</dbReference>
<dbReference type="Proteomes" id="UP000321479">
    <property type="component" value="Chromosome"/>
</dbReference>
<proteinExistence type="predicted"/>
<organism evidence="6 7">
    <name type="scientific">Mucilaginibacter ginsenosidivorans</name>
    <dbReference type="NCBI Taxonomy" id="398053"/>
    <lineage>
        <taxon>Bacteria</taxon>
        <taxon>Pseudomonadati</taxon>
        <taxon>Bacteroidota</taxon>
        <taxon>Sphingobacteriia</taxon>
        <taxon>Sphingobacteriales</taxon>
        <taxon>Sphingobacteriaceae</taxon>
        <taxon>Mucilaginibacter</taxon>
    </lineage>
</organism>
<keyword evidence="3" id="KW-0676">Redox-active center</keyword>
<dbReference type="InterPro" id="IPR050553">
    <property type="entry name" value="Thioredoxin_ResA/DsbE_sf"/>
</dbReference>
<evidence type="ECO:0000256" key="4">
    <source>
        <dbReference type="SAM" id="Phobius"/>
    </source>
</evidence>
<dbReference type="SUPFAM" id="SSF52833">
    <property type="entry name" value="Thioredoxin-like"/>
    <property type="match status" value="1"/>
</dbReference>
<dbReference type="AlphaFoldDB" id="A0A5B8UWQ5"/>
<keyword evidence="4" id="KW-0812">Transmembrane</keyword>
<dbReference type="OrthoDB" id="9815205at2"/>